<accession>A0ABS8W165</accession>
<dbReference type="Proteomes" id="UP001521074">
    <property type="component" value="Unassembled WGS sequence"/>
</dbReference>
<name>A0ABS8W165_9PROT</name>
<keyword evidence="2" id="KW-1185">Reference proteome</keyword>
<organism evidence="1 2">
    <name type="scientific">Acetobacter sicerae</name>
    <dbReference type="NCBI Taxonomy" id="85325"/>
    <lineage>
        <taxon>Bacteria</taxon>
        <taxon>Pseudomonadati</taxon>
        <taxon>Pseudomonadota</taxon>
        <taxon>Alphaproteobacteria</taxon>
        <taxon>Acetobacterales</taxon>
        <taxon>Acetobacteraceae</taxon>
        <taxon>Acetobacter</taxon>
    </lineage>
</organism>
<reference evidence="1 2" key="1">
    <citation type="submission" date="2021-12" db="EMBL/GenBank/DDBJ databases">
        <title>Genome sequence of Acetobacter sicerae DmPark20a_162.</title>
        <authorList>
            <person name="Chaston J.M."/>
        </authorList>
    </citation>
    <scope>NUCLEOTIDE SEQUENCE [LARGE SCALE GENOMIC DNA]</scope>
    <source>
        <strain evidence="1 2">DmPark20a_162</strain>
    </source>
</reference>
<dbReference type="EMBL" id="JAJSOJ010000070">
    <property type="protein sequence ID" value="MCE0745355.1"/>
    <property type="molecule type" value="Genomic_DNA"/>
</dbReference>
<comment type="caution">
    <text evidence="1">The sequence shown here is derived from an EMBL/GenBank/DDBJ whole genome shotgun (WGS) entry which is preliminary data.</text>
</comment>
<dbReference type="RefSeq" id="WP_232879012.1">
    <property type="nucleotide sequence ID" value="NZ_JAJSOJ010000070.1"/>
</dbReference>
<evidence type="ECO:0000313" key="1">
    <source>
        <dbReference type="EMBL" id="MCE0745355.1"/>
    </source>
</evidence>
<proteinExistence type="predicted"/>
<evidence type="ECO:0000313" key="2">
    <source>
        <dbReference type="Proteomes" id="UP001521074"/>
    </source>
</evidence>
<protein>
    <submittedName>
        <fullName evidence="1">Phage portal protein</fullName>
    </submittedName>
</protein>
<gene>
    <name evidence="1" type="ORF">LWC05_15890</name>
</gene>
<sequence>MDWHELKKSMNFPSQYSSRTKNLLALEKILDGSLYDHIRYPFFKTCAGDGSYIPINKRRPSVRTHLCNVVVDDTVSLLFSASHWPSIHIQKETENEDCEIEAKIRKICFDLNLPSLMEQAAVMGAVGSVAILVQAIENELVIELKRTCFLEPTFSLLDPRRLVYVREQYIVDADGLKKAGFGEFPDGNYWFTRDFTEFETIWYEPIPVEYNIDKNINLIRDEARCTQHELGVVPIVWIKNLPSPDPNAPDGKSTFSAGIDAMIDADYLLSQTVRGLRYSSDPTMVLSVDEYQISNGLTSSFTKDASHAIALPQGSDAKLLEINGTGAAAALNMWQALRSLALEAMHGNRTHGDRVSAAQSGRAMELMCLGLTWLVGRLRRSYGDCGLISVIKLITLITQKFPDLQIAGHTYGSLQAKNISLVWPAWFEPTFGDMQTIANAVQSAKSSGVVSMETAVRMMKPATHVQHVAEEIKKILNDNDLS</sequence>